<dbReference type="InterPro" id="IPR003121">
    <property type="entry name" value="SWIB_MDM2_domain"/>
</dbReference>
<dbReference type="InterPro" id="IPR001950">
    <property type="entry name" value="SUI1"/>
</dbReference>
<dbReference type="Gene3D" id="1.10.245.10">
    <property type="entry name" value="SWIB/MDM2 domain"/>
    <property type="match status" value="1"/>
</dbReference>
<dbReference type="InterPro" id="IPR036885">
    <property type="entry name" value="SWIB_MDM2_dom_sf"/>
</dbReference>
<dbReference type="PROSITE" id="PS51925">
    <property type="entry name" value="SWIB_MDM2"/>
    <property type="match status" value="1"/>
</dbReference>
<keyword evidence="6" id="KW-1185">Reference proteome</keyword>
<feature type="domain" description="SUI1" evidence="3">
    <location>
        <begin position="524"/>
        <end position="586"/>
    </location>
</feature>
<dbReference type="GO" id="GO:0001731">
    <property type="term" value="P:formation of translation preinitiation complex"/>
    <property type="evidence" value="ECO:0007669"/>
    <property type="project" value="InterPro"/>
</dbReference>
<dbReference type="Pfam" id="PF26291">
    <property type="entry name" value="SWIB_eIF2D"/>
    <property type="match status" value="1"/>
</dbReference>
<dbReference type="SUPFAM" id="SSF55159">
    <property type="entry name" value="eIF1-like"/>
    <property type="match status" value="1"/>
</dbReference>
<dbReference type="Pfam" id="PF01253">
    <property type="entry name" value="SUI1"/>
    <property type="match status" value="1"/>
</dbReference>
<evidence type="ECO:0000259" key="3">
    <source>
        <dbReference type="PROSITE" id="PS50296"/>
    </source>
</evidence>
<dbReference type="Pfam" id="PF17832">
    <property type="entry name" value="Pre-PUA"/>
    <property type="match status" value="1"/>
</dbReference>
<dbReference type="GO" id="GO:0003743">
    <property type="term" value="F:translation initiation factor activity"/>
    <property type="evidence" value="ECO:0007669"/>
    <property type="project" value="InterPro"/>
</dbReference>
<name>A0A9P6RQQ7_9FUNG</name>
<dbReference type="InterPro" id="IPR041366">
    <property type="entry name" value="Pre-PUA"/>
</dbReference>
<organism evidence="5 6">
    <name type="scientific">Dissophora globulifera</name>
    <dbReference type="NCBI Taxonomy" id="979702"/>
    <lineage>
        <taxon>Eukaryota</taxon>
        <taxon>Fungi</taxon>
        <taxon>Fungi incertae sedis</taxon>
        <taxon>Mucoromycota</taxon>
        <taxon>Mortierellomycotina</taxon>
        <taxon>Mortierellomycetes</taxon>
        <taxon>Mortierellales</taxon>
        <taxon>Mortierellaceae</taxon>
        <taxon>Dissophora</taxon>
    </lineage>
</organism>
<dbReference type="PANTHER" id="PTHR12217">
    <property type="entry name" value="EUKARYOTIC TRANSLATION INITIATION FACTOR 2D"/>
    <property type="match status" value="1"/>
</dbReference>
<dbReference type="PROSITE" id="PS50296">
    <property type="entry name" value="SUI1"/>
    <property type="match status" value="1"/>
</dbReference>
<dbReference type="CDD" id="cd21156">
    <property type="entry name" value="PUA_eIF2d-like"/>
    <property type="match status" value="1"/>
</dbReference>
<comment type="similarity">
    <text evidence="1">Belongs to the eIF2D family.</text>
</comment>
<evidence type="ECO:0000313" key="6">
    <source>
        <dbReference type="Proteomes" id="UP000738325"/>
    </source>
</evidence>
<gene>
    <name evidence="5" type="ORF">BGZ99_009238</name>
</gene>
<comment type="caution">
    <text evidence="5">The sequence shown here is derived from an EMBL/GenBank/DDBJ whole genome shotgun (WGS) entry which is preliminary data.</text>
</comment>
<sequence>MFSKPVASIGVAANLPPTTTISFRDKVLALYPALLDTNDITRDPDVVPTFGDVFTTGILPNRFTVVKFTSYTGESGTLYTDYVTTPLWFKIGDSMGDGLIVPTLYTLWKCPTTFPALTTWGPVVDKLREGADLMIPGVIIDGDTEIPDLPEGALVVIRIRGNKYPLGVGIMATSSQIIAASRGGVPSKGKAVHMLHVYKDHLWAMGKQPDFPADWKEGSEALLDDKYELRGDEFKEFDDTTEVAKILKGVSISDPKDNLPASDDEPLDTGLDTGELTTEEVDHYLQEALLQVLKFEITEREAKELLPLNASTLYSSYILPNRAPGRAAEADIKKSSWKKLTKWLKTAEKQGLIKCKEIKGDLFLQGVTWGHPQLDVFRGHKTVAQQAARQAKVEAQSSQLQVLEAYQPNGPSTGFFEAVGQSKDGYYTLQEVQSLLTKYIEEKQLIDQNQQHMVRLDEVLIEALKKESETEDRVEKSAAHDRLVNNMAPHHFIGHKDQQPLFVKGALKPIKILHDVVPIANHKTKVSGLEHYLIDVDAFAQELKGRCGSRVSIAQVEGASPELKLREIVIQGRQARIVAEVLLEKGVPKKFIEFEDKDAWNDEKFRLY</sequence>
<dbReference type="GO" id="GO:0003723">
    <property type="term" value="F:RNA binding"/>
    <property type="evidence" value="ECO:0007669"/>
    <property type="project" value="InterPro"/>
</dbReference>
<dbReference type="Pfam" id="PF25304">
    <property type="entry name" value="WHD_eIF2D"/>
    <property type="match status" value="1"/>
</dbReference>
<evidence type="ECO:0000259" key="4">
    <source>
        <dbReference type="PROSITE" id="PS51925"/>
    </source>
</evidence>
<evidence type="ECO:0000256" key="2">
    <source>
        <dbReference type="ARBA" id="ARBA00022490"/>
    </source>
</evidence>
<dbReference type="PANTHER" id="PTHR12217:SF4">
    <property type="entry name" value="EUKARYOTIC TRANSLATION INITIATION FACTOR 2D"/>
    <property type="match status" value="1"/>
</dbReference>
<dbReference type="Pfam" id="PF26292">
    <property type="entry name" value="PUA_elF2D"/>
    <property type="match status" value="1"/>
</dbReference>
<dbReference type="OrthoDB" id="199771at2759"/>
<dbReference type="InterPro" id="IPR058886">
    <property type="entry name" value="SWIB_eIF2D"/>
</dbReference>
<dbReference type="InterPro" id="IPR015947">
    <property type="entry name" value="PUA-like_sf"/>
</dbReference>
<dbReference type="InterPro" id="IPR004521">
    <property type="entry name" value="Uncharacterised_CHP00451"/>
</dbReference>
<feature type="domain" description="DM2" evidence="4">
    <location>
        <begin position="404"/>
        <end position="489"/>
    </location>
</feature>
<evidence type="ECO:0000256" key="1">
    <source>
        <dbReference type="ARBA" id="ARBA00010359"/>
    </source>
</evidence>
<accession>A0A9P6RQQ7</accession>
<dbReference type="InterPro" id="IPR039757">
    <property type="entry name" value="EIF2D"/>
</dbReference>
<evidence type="ECO:0008006" key="7">
    <source>
        <dbReference type="Google" id="ProtNLM"/>
    </source>
</evidence>
<dbReference type="InterPro" id="IPR036877">
    <property type="entry name" value="SUI1_dom_sf"/>
</dbReference>
<dbReference type="Proteomes" id="UP000738325">
    <property type="component" value="Unassembled WGS sequence"/>
</dbReference>
<dbReference type="Gene3D" id="3.10.400.20">
    <property type="match status" value="1"/>
</dbReference>
<dbReference type="Gene3D" id="3.30.780.10">
    <property type="entry name" value="SUI1-like domain"/>
    <property type="match status" value="1"/>
</dbReference>
<reference evidence="5" key="1">
    <citation type="journal article" date="2020" name="Fungal Divers.">
        <title>Resolving the Mortierellaceae phylogeny through synthesis of multi-gene phylogenetics and phylogenomics.</title>
        <authorList>
            <person name="Vandepol N."/>
            <person name="Liber J."/>
            <person name="Desiro A."/>
            <person name="Na H."/>
            <person name="Kennedy M."/>
            <person name="Barry K."/>
            <person name="Grigoriev I.V."/>
            <person name="Miller A.N."/>
            <person name="O'Donnell K."/>
            <person name="Stajich J.E."/>
            <person name="Bonito G."/>
        </authorList>
    </citation>
    <scope>NUCLEOTIDE SEQUENCE</scope>
    <source>
        <strain evidence="5">REB-010B</strain>
    </source>
</reference>
<dbReference type="PROSITE" id="PS50890">
    <property type="entry name" value="PUA"/>
    <property type="match status" value="1"/>
</dbReference>
<dbReference type="SUPFAM" id="SSF47592">
    <property type="entry name" value="SWIB/MDM2 domain"/>
    <property type="match status" value="1"/>
</dbReference>
<protein>
    <recommendedName>
        <fullName evidence="7">Ligatin</fullName>
    </recommendedName>
</protein>
<dbReference type="EMBL" id="JAAAIP010000077">
    <property type="protein sequence ID" value="KAG0326656.1"/>
    <property type="molecule type" value="Genomic_DNA"/>
</dbReference>
<dbReference type="SUPFAM" id="SSF88697">
    <property type="entry name" value="PUA domain-like"/>
    <property type="match status" value="1"/>
</dbReference>
<proteinExistence type="inferred from homology"/>
<evidence type="ECO:0000313" key="5">
    <source>
        <dbReference type="EMBL" id="KAG0326656.1"/>
    </source>
</evidence>
<dbReference type="InterPro" id="IPR048248">
    <property type="entry name" value="PUA_eIF2d-like"/>
</dbReference>
<dbReference type="InterPro" id="IPR057429">
    <property type="entry name" value="WH_eIF2D"/>
</dbReference>
<dbReference type="AlphaFoldDB" id="A0A9P6RQQ7"/>
<dbReference type="NCBIfam" id="TIGR00451">
    <property type="entry name" value="unchar_dom_2"/>
    <property type="match status" value="1"/>
</dbReference>
<keyword evidence="2" id="KW-0963">Cytoplasm</keyword>